<organism evidence="9">
    <name type="scientific">marine sediment metagenome</name>
    <dbReference type="NCBI Taxonomy" id="412755"/>
    <lineage>
        <taxon>unclassified sequences</taxon>
        <taxon>metagenomes</taxon>
        <taxon>ecological metagenomes</taxon>
    </lineage>
</organism>
<evidence type="ECO:0000259" key="8">
    <source>
        <dbReference type="Pfam" id="PF22290"/>
    </source>
</evidence>
<dbReference type="InterPro" id="IPR048037">
    <property type="entry name" value="DmmA-like_C"/>
</dbReference>
<keyword evidence="4" id="KW-0560">Oxidoreductase</keyword>
<dbReference type="EMBL" id="LAZR01001015">
    <property type="protein sequence ID" value="KKN52521.1"/>
    <property type="molecule type" value="Genomic_DNA"/>
</dbReference>
<proteinExistence type="predicted"/>
<evidence type="ECO:0000256" key="4">
    <source>
        <dbReference type="ARBA" id="ARBA00023002"/>
    </source>
</evidence>
<evidence type="ECO:0000256" key="5">
    <source>
        <dbReference type="ARBA" id="ARBA00023004"/>
    </source>
</evidence>
<dbReference type="InterPro" id="IPR054582">
    <property type="entry name" value="DmmA-like_N"/>
</dbReference>
<protein>
    <submittedName>
        <fullName evidence="9">Uncharacterized protein</fullName>
    </submittedName>
</protein>
<evidence type="ECO:0000256" key="2">
    <source>
        <dbReference type="ARBA" id="ARBA00022714"/>
    </source>
</evidence>
<accession>A0A0F9TTR5</accession>
<evidence type="ECO:0000256" key="3">
    <source>
        <dbReference type="ARBA" id="ARBA00022723"/>
    </source>
</evidence>
<keyword evidence="6" id="KW-0411">Iron-sulfur</keyword>
<evidence type="ECO:0000313" key="9">
    <source>
        <dbReference type="EMBL" id="KKN52521.1"/>
    </source>
</evidence>
<comment type="caution">
    <text evidence="9">The sequence shown here is derived from an EMBL/GenBank/DDBJ whole genome shotgun (WGS) entry which is preliminary data.</text>
</comment>
<evidence type="ECO:0000259" key="7">
    <source>
        <dbReference type="Pfam" id="PF22289"/>
    </source>
</evidence>
<dbReference type="GO" id="GO:0051537">
    <property type="term" value="F:2 iron, 2 sulfur cluster binding"/>
    <property type="evidence" value="ECO:0007669"/>
    <property type="project" value="UniProtKB-KW"/>
</dbReference>
<keyword evidence="3" id="KW-0479">Metal-binding</keyword>
<feature type="domain" description="Dimethylamine monooxygenase subunit DmmA-like C-terminal" evidence="7">
    <location>
        <begin position="140"/>
        <end position="181"/>
    </location>
</feature>
<keyword evidence="1" id="KW-0285">Flavoprotein</keyword>
<dbReference type="GO" id="GO:0046872">
    <property type="term" value="F:metal ion binding"/>
    <property type="evidence" value="ECO:0007669"/>
    <property type="project" value="UniProtKB-KW"/>
</dbReference>
<sequence>MERQYWIRSKPVYTSLLWHEKATAHLVIAEGDGGMAVLKLLQQKYPTQQVNGFFVKSPNALKNYADIISSLAPAEFKVFGNTTEALNSLKITLADCCMGTCFYVAGSEGFIWQVAKVLASVGVQDDDIDKELCGTLARTVYCVHCKAITHDAHHSVVACSGCQRQLFIRDHFSRRLGAYMGLMVDAEQPGILPSIEEVYP</sequence>
<keyword evidence="5" id="KW-0408">Iron</keyword>
<dbReference type="GO" id="GO:0016491">
    <property type="term" value="F:oxidoreductase activity"/>
    <property type="evidence" value="ECO:0007669"/>
    <property type="project" value="UniProtKB-KW"/>
</dbReference>
<dbReference type="NCBIfam" id="NF041259">
    <property type="entry name" value="mono_DmmA_fam"/>
    <property type="match status" value="1"/>
</dbReference>
<dbReference type="Pfam" id="PF22290">
    <property type="entry name" value="DmmA-like_N"/>
    <property type="match status" value="1"/>
</dbReference>
<evidence type="ECO:0000256" key="1">
    <source>
        <dbReference type="ARBA" id="ARBA00022630"/>
    </source>
</evidence>
<keyword evidence="2" id="KW-0001">2Fe-2S</keyword>
<feature type="domain" description="Dimethylamine monooxygenase subunit DmmA-like N-terminal" evidence="8">
    <location>
        <begin position="5"/>
        <end position="128"/>
    </location>
</feature>
<reference evidence="9" key="1">
    <citation type="journal article" date="2015" name="Nature">
        <title>Complex archaea that bridge the gap between prokaryotes and eukaryotes.</title>
        <authorList>
            <person name="Spang A."/>
            <person name="Saw J.H."/>
            <person name="Jorgensen S.L."/>
            <person name="Zaremba-Niedzwiedzka K."/>
            <person name="Martijn J."/>
            <person name="Lind A.E."/>
            <person name="van Eijk R."/>
            <person name="Schleper C."/>
            <person name="Guy L."/>
            <person name="Ettema T.J."/>
        </authorList>
    </citation>
    <scope>NUCLEOTIDE SEQUENCE</scope>
</reference>
<dbReference type="Pfam" id="PF22289">
    <property type="entry name" value="DmmA-like_C"/>
    <property type="match status" value="1"/>
</dbReference>
<evidence type="ECO:0000256" key="6">
    <source>
        <dbReference type="ARBA" id="ARBA00023014"/>
    </source>
</evidence>
<gene>
    <name evidence="9" type="ORF">LCGC14_0611650</name>
</gene>
<dbReference type="AlphaFoldDB" id="A0A0F9TTR5"/>
<name>A0A0F9TTR5_9ZZZZ</name>